<reference evidence="2 3" key="1">
    <citation type="submission" date="2017-12" db="EMBL/GenBank/DDBJ databases">
        <title>Sequencing, de novo assembly and annotation of complete genome of a new Thraustochytrid species, strain FCC1311.</title>
        <authorList>
            <person name="Sedici K."/>
            <person name="Godart F."/>
            <person name="Aiese Cigliano R."/>
            <person name="Sanseverino W."/>
            <person name="Barakat M."/>
            <person name="Ortet P."/>
            <person name="Marechal E."/>
            <person name="Cagnac O."/>
            <person name="Amato A."/>
        </authorList>
    </citation>
    <scope>NUCLEOTIDE SEQUENCE [LARGE SCALE GENOMIC DNA]</scope>
</reference>
<protein>
    <submittedName>
        <fullName evidence="2">Uncharacterized protein</fullName>
    </submittedName>
</protein>
<keyword evidence="3" id="KW-1185">Reference proteome</keyword>
<gene>
    <name evidence="2" type="ORF">FCC1311_031232</name>
</gene>
<dbReference type="EMBL" id="BEYU01000025">
    <property type="protein sequence ID" value="GBG26900.1"/>
    <property type="molecule type" value="Genomic_DNA"/>
</dbReference>
<evidence type="ECO:0000313" key="3">
    <source>
        <dbReference type="Proteomes" id="UP000241890"/>
    </source>
</evidence>
<proteinExistence type="predicted"/>
<evidence type="ECO:0000256" key="1">
    <source>
        <dbReference type="SAM" id="MobiDB-lite"/>
    </source>
</evidence>
<dbReference type="Proteomes" id="UP000241890">
    <property type="component" value="Unassembled WGS sequence"/>
</dbReference>
<name>A0A2R5G7C7_9STRA</name>
<comment type="caution">
    <text evidence="2">The sequence shown here is derived from an EMBL/GenBank/DDBJ whole genome shotgun (WGS) entry which is preliminary data.</text>
</comment>
<feature type="region of interest" description="Disordered" evidence="1">
    <location>
        <begin position="35"/>
        <end position="54"/>
    </location>
</feature>
<dbReference type="InParanoid" id="A0A2R5G7C7"/>
<accession>A0A2R5G7C7</accession>
<dbReference type="AlphaFoldDB" id="A0A2R5G7C7"/>
<organism evidence="2 3">
    <name type="scientific">Hondaea fermentalgiana</name>
    <dbReference type="NCBI Taxonomy" id="2315210"/>
    <lineage>
        <taxon>Eukaryota</taxon>
        <taxon>Sar</taxon>
        <taxon>Stramenopiles</taxon>
        <taxon>Bigyra</taxon>
        <taxon>Labyrinthulomycetes</taxon>
        <taxon>Thraustochytrida</taxon>
        <taxon>Thraustochytriidae</taxon>
        <taxon>Hondaea</taxon>
    </lineage>
</organism>
<evidence type="ECO:0000313" key="2">
    <source>
        <dbReference type="EMBL" id="GBG26900.1"/>
    </source>
</evidence>
<sequence length="223" mass="25555">MLNSPAAARSSSLSTNLGSSGLGFSANHSEAQGQGLGASVSLSSHRSAPELATARITDRQTYKEVRERMVDMVDDKPNLSKHDFDQLYLDLRRTQEFARQVSMPDKSKLQLKESANMNVDVAWQQLLDRSLITENDDENFIRLLIWRQHLRIRTNNFEPPTFADARQWTGMLFHQTLVNMVDETRTFKNSKPRTRSELFLRLYLLAKVSGIQLEFHHTDFRSG</sequence>